<dbReference type="EMBL" id="GBRH01251147">
    <property type="protein sequence ID" value="JAD46748.1"/>
    <property type="molecule type" value="Transcribed_RNA"/>
</dbReference>
<dbReference type="AlphaFoldDB" id="A0A0A9A9Z7"/>
<organism evidence="1">
    <name type="scientific">Arundo donax</name>
    <name type="common">Giant reed</name>
    <name type="synonym">Donax arundinaceus</name>
    <dbReference type="NCBI Taxonomy" id="35708"/>
    <lineage>
        <taxon>Eukaryota</taxon>
        <taxon>Viridiplantae</taxon>
        <taxon>Streptophyta</taxon>
        <taxon>Embryophyta</taxon>
        <taxon>Tracheophyta</taxon>
        <taxon>Spermatophyta</taxon>
        <taxon>Magnoliopsida</taxon>
        <taxon>Liliopsida</taxon>
        <taxon>Poales</taxon>
        <taxon>Poaceae</taxon>
        <taxon>PACMAD clade</taxon>
        <taxon>Arundinoideae</taxon>
        <taxon>Arundineae</taxon>
        <taxon>Arundo</taxon>
    </lineage>
</organism>
<protein>
    <submittedName>
        <fullName evidence="1">Uncharacterized protein</fullName>
    </submittedName>
</protein>
<proteinExistence type="predicted"/>
<evidence type="ECO:0000313" key="1">
    <source>
        <dbReference type="EMBL" id="JAD46748.1"/>
    </source>
</evidence>
<reference evidence="1" key="2">
    <citation type="journal article" date="2015" name="Data Brief">
        <title>Shoot transcriptome of the giant reed, Arundo donax.</title>
        <authorList>
            <person name="Barrero R.A."/>
            <person name="Guerrero F.D."/>
            <person name="Moolhuijzen P."/>
            <person name="Goolsby J.A."/>
            <person name="Tidwell J."/>
            <person name="Bellgard S.E."/>
            <person name="Bellgard M.I."/>
        </authorList>
    </citation>
    <scope>NUCLEOTIDE SEQUENCE</scope>
    <source>
        <tissue evidence="1">Shoot tissue taken approximately 20 cm above the soil surface</tissue>
    </source>
</reference>
<name>A0A0A9A9Z7_ARUDO</name>
<accession>A0A0A9A9Z7</accession>
<reference evidence="1" key="1">
    <citation type="submission" date="2014-09" db="EMBL/GenBank/DDBJ databases">
        <authorList>
            <person name="Magalhaes I.L.F."/>
            <person name="Oliveira U."/>
            <person name="Santos F.R."/>
            <person name="Vidigal T.H.D.A."/>
            <person name="Brescovit A.D."/>
            <person name="Santos A.J."/>
        </authorList>
    </citation>
    <scope>NUCLEOTIDE SEQUENCE</scope>
    <source>
        <tissue evidence="1">Shoot tissue taken approximately 20 cm above the soil surface</tissue>
    </source>
</reference>
<sequence>MVQRLRCQKGHCEKGSRQQ</sequence>